<organism evidence="2 6">
    <name type="scientific">Nelumbo nucifera</name>
    <name type="common">Sacred lotus</name>
    <dbReference type="NCBI Taxonomy" id="4432"/>
    <lineage>
        <taxon>Eukaryota</taxon>
        <taxon>Viridiplantae</taxon>
        <taxon>Streptophyta</taxon>
        <taxon>Embryophyta</taxon>
        <taxon>Tracheophyta</taxon>
        <taxon>Spermatophyta</taxon>
        <taxon>Magnoliopsida</taxon>
        <taxon>Proteales</taxon>
        <taxon>Nelumbonaceae</taxon>
        <taxon>Nelumbo</taxon>
    </lineage>
</organism>
<evidence type="ECO:0000313" key="5">
    <source>
        <dbReference type="RefSeq" id="XP_019052963.1"/>
    </source>
</evidence>
<dbReference type="PANTHER" id="PTHR36353:SF1">
    <property type="entry name" value="TRANSMEMBRANE PROTEIN"/>
    <property type="match status" value="1"/>
</dbReference>
<feature type="transmembrane region" description="Helical" evidence="1">
    <location>
        <begin position="419"/>
        <end position="439"/>
    </location>
</feature>
<accession>A0A1U8Q2B6</accession>
<dbReference type="AlphaFoldDB" id="A0A1U8Q2B6"/>
<dbReference type="RefSeq" id="XP_019052962.1">
    <property type="nucleotide sequence ID" value="XM_019197417.1"/>
</dbReference>
<dbReference type="OrthoDB" id="1295726at2759"/>
<protein>
    <submittedName>
        <fullName evidence="3 4">Uncharacterized protein LOC104595054 isoform X1</fullName>
    </submittedName>
</protein>
<dbReference type="Proteomes" id="UP000189703">
    <property type="component" value="Unplaced"/>
</dbReference>
<proteinExistence type="predicted"/>
<dbReference type="InterPro" id="IPR056715">
    <property type="entry name" value="DUF7813"/>
</dbReference>
<dbReference type="Pfam" id="PF25105">
    <property type="entry name" value="DUF7813"/>
    <property type="match status" value="1"/>
</dbReference>
<dbReference type="OMA" id="CKDAHAD"/>
<dbReference type="RefSeq" id="XP_010253918.1">
    <property type="nucleotide sequence ID" value="XM_010255616.2"/>
</dbReference>
<keyword evidence="1" id="KW-0472">Membrane</keyword>
<name>A0A1U8Q2B6_NELNU</name>
<feature type="transmembrane region" description="Helical" evidence="1">
    <location>
        <begin position="242"/>
        <end position="260"/>
    </location>
</feature>
<sequence>MTRTSLDLRTTAQVIKQSSASFLSGFYTFLFLSFLLFSFRTVVESGTLFVTSFIDRDPSLKSLLSRLDLAGKNVRSPESFKSPTTMSRRRRPFLHLSRVGTLDDDFFSGDDDEDRSLFGLGRPAPVNRSFLNLSHFFRGEGKLGFLDSEKGDGIRFSEIVGSGFLFKAEGFSLNADIENEGEDNGERNMTTIEEKGEEGDRPADFQLLVKGLELGRRDAATLFFLVSFLSAAYGWVILGFLITHSCVLGIVFYAVVNDYLKKHYLFMKTIWAGSRLGIRRLSGFILMRWAVRDALTQLLGLWYFGEIEDQYSFFKLFVRLKLMPFSISSPWTRGFETEISGFLSTWFFLDVFVAFVFAVDCWVAIMDTRRSGREVIQEGCYLISTMLIQAIQLKCLEILSGSVPRWVVARFFGELCASFFQSIVEVYFMVAWLILYFAARCKNVNPEGRRFGRRDLEDYINGLR</sequence>
<evidence type="ECO:0000256" key="1">
    <source>
        <dbReference type="SAM" id="Phobius"/>
    </source>
</evidence>
<dbReference type="RefSeq" id="XP_019052964.1">
    <property type="nucleotide sequence ID" value="XM_019197419.1"/>
</dbReference>
<dbReference type="RefSeq" id="XP_019052963.1">
    <property type="nucleotide sequence ID" value="XM_019197418.1"/>
</dbReference>
<dbReference type="eggNOG" id="ENOG502QSYE">
    <property type="taxonomic scope" value="Eukaryota"/>
</dbReference>
<feature type="transmembrane region" description="Helical" evidence="1">
    <location>
        <begin position="20"/>
        <end position="39"/>
    </location>
</feature>
<reference evidence="3 4" key="1">
    <citation type="submission" date="2025-04" db="UniProtKB">
        <authorList>
            <consortium name="RefSeq"/>
        </authorList>
    </citation>
    <scope>IDENTIFICATION</scope>
</reference>
<dbReference type="KEGG" id="nnu:104595054"/>
<keyword evidence="2" id="KW-1185">Reference proteome</keyword>
<gene>
    <name evidence="3 4 5 6" type="primary">LOC104595054</name>
</gene>
<keyword evidence="1" id="KW-0812">Transmembrane</keyword>
<evidence type="ECO:0000313" key="6">
    <source>
        <dbReference type="RefSeq" id="XP_019052964.1"/>
    </source>
</evidence>
<evidence type="ECO:0000313" key="3">
    <source>
        <dbReference type="RefSeq" id="XP_010253918.1"/>
    </source>
</evidence>
<keyword evidence="1" id="KW-1133">Transmembrane helix</keyword>
<evidence type="ECO:0000313" key="2">
    <source>
        <dbReference type="Proteomes" id="UP000189703"/>
    </source>
</evidence>
<dbReference type="PANTHER" id="PTHR36353">
    <property type="entry name" value="TRANSMEMBRANE PROTEIN"/>
    <property type="match status" value="1"/>
</dbReference>
<dbReference type="GeneID" id="104595054"/>
<evidence type="ECO:0000313" key="4">
    <source>
        <dbReference type="RefSeq" id="XP_019052962.1"/>
    </source>
</evidence>
<feature type="transmembrane region" description="Helical" evidence="1">
    <location>
        <begin position="346"/>
        <end position="367"/>
    </location>
</feature>